<dbReference type="EMBL" id="JBBPBN010000030">
    <property type="protein sequence ID" value="KAK9005790.1"/>
    <property type="molecule type" value="Genomic_DNA"/>
</dbReference>
<comment type="caution">
    <text evidence="1">The sequence shown here is derived from an EMBL/GenBank/DDBJ whole genome shotgun (WGS) entry which is preliminary data.</text>
</comment>
<organism evidence="1 2">
    <name type="scientific">Hibiscus sabdariffa</name>
    <name type="common">roselle</name>
    <dbReference type="NCBI Taxonomy" id="183260"/>
    <lineage>
        <taxon>Eukaryota</taxon>
        <taxon>Viridiplantae</taxon>
        <taxon>Streptophyta</taxon>
        <taxon>Embryophyta</taxon>
        <taxon>Tracheophyta</taxon>
        <taxon>Spermatophyta</taxon>
        <taxon>Magnoliopsida</taxon>
        <taxon>eudicotyledons</taxon>
        <taxon>Gunneridae</taxon>
        <taxon>Pentapetalae</taxon>
        <taxon>rosids</taxon>
        <taxon>malvids</taxon>
        <taxon>Malvales</taxon>
        <taxon>Malvaceae</taxon>
        <taxon>Malvoideae</taxon>
        <taxon>Hibiscus</taxon>
    </lineage>
</organism>
<evidence type="ECO:0000313" key="2">
    <source>
        <dbReference type="Proteomes" id="UP001396334"/>
    </source>
</evidence>
<dbReference type="Proteomes" id="UP001396334">
    <property type="component" value="Unassembled WGS sequence"/>
</dbReference>
<proteinExistence type="predicted"/>
<name>A0ABR2QYP6_9ROSI</name>
<accession>A0ABR2QYP6</accession>
<gene>
    <name evidence="1" type="ORF">V6N11_043210</name>
</gene>
<reference evidence="1 2" key="1">
    <citation type="journal article" date="2024" name="G3 (Bethesda)">
        <title>Genome assembly of Hibiscus sabdariffa L. provides insights into metabolisms of medicinal natural products.</title>
        <authorList>
            <person name="Kim T."/>
        </authorList>
    </citation>
    <scope>NUCLEOTIDE SEQUENCE [LARGE SCALE GENOMIC DNA]</scope>
    <source>
        <strain evidence="1">TK-2024</strain>
        <tissue evidence="1">Old leaves</tissue>
    </source>
</reference>
<keyword evidence="2" id="KW-1185">Reference proteome</keyword>
<sequence length="92" mass="10111">MATDTTSRRIVVHGVCGNGKSVVLRALFHNPKIKGNSDFIFSEWIDLPEMGIPHLSLGNGTMMVLATTEMTALHDMERTTVVEIEPVSKEEA</sequence>
<evidence type="ECO:0000313" key="1">
    <source>
        <dbReference type="EMBL" id="KAK9005790.1"/>
    </source>
</evidence>
<protein>
    <submittedName>
        <fullName evidence="1">Uncharacterized protein</fullName>
    </submittedName>
</protein>